<evidence type="ECO:0000313" key="1">
    <source>
        <dbReference type="EMBL" id="AQL09296.1"/>
    </source>
</evidence>
<dbReference type="PaxDb" id="4577-AC196059.3_FGP003"/>
<dbReference type="InParanoid" id="K7VLB0"/>
<dbReference type="ExpressionAtlas" id="K7VLB0">
    <property type="expression patterns" value="baseline and differential"/>
</dbReference>
<dbReference type="HOGENOM" id="CLU_1172274_0_0_1"/>
<accession>K7VLB0</accession>
<dbReference type="AlphaFoldDB" id="K7VLB0"/>
<dbReference type="PANTHER" id="PTHR33219:SF14">
    <property type="entry name" value="PROTEIN COFACTOR ASSEMBLY OF COMPLEX C SUBUNIT B CCB3, CHLOROPLASTIC-RELATED"/>
    <property type="match status" value="1"/>
</dbReference>
<organism evidence="1">
    <name type="scientific">Zea mays</name>
    <name type="common">Maize</name>
    <dbReference type="NCBI Taxonomy" id="4577"/>
    <lineage>
        <taxon>Eukaryota</taxon>
        <taxon>Viridiplantae</taxon>
        <taxon>Streptophyta</taxon>
        <taxon>Embryophyta</taxon>
        <taxon>Tracheophyta</taxon>
        <taxon>Spermatophyta</taxon>
        <taxon>Magnoliopsida</taxon>
        <taxon>Liliopsida</taxon>
        <taxon>Poales</taxon>
        <taxon>Poaceae</taxon>
        <taxon>PACMAD clade</taxon>
        <taxon>Panicoideae</taxon>
        <taxon>Andropogonodae</taxon>
        <taxon>Andropogoneae</taxon>
        <taxon>Tripsacinae</taxon>
        <taxon>Zea</taxon>
    </lineage>
</organism>
<name>K7VLB0_MAIZE</name>
<reference evidence="1" key="1">
    <citation type="submission" date="2015-12" db="EMBL/GenBank/DDBJ databases">
        <title>Update maize B73 reference genome by single molecule sequencing technologies.</title>
        <authorList>
            <consortium name="Maize Genome Sequencing Project"/>
            <person name="Ware D."/>
        </authorList>
    </citation>
    <scope>NUCLEOTIDE SEQUENCE</scope>
    <source>
        <tissue evidence="1">Seedling</tissue>
    </source>
</reference>
<dbReference type="eggNOG" id="ENOG502QR5E">
    <property type="taxonomic scope" value="Eukaryota"/>
</dbReference>
<sequence length="237" mass="25438">MAASSADPAQHHASSRPPLLLAVRHLPFPGVPRTRTFPVPGPDVLAPLARRLEELASAAAAHPLLKPLFAAHSHLSSFSQRSRREPTPLWFDGASHEQGRRRLVAARRATVLSSGELCFAAVLGDSVAGTVVASGINNFLNLYNTVLVVRLVLTWFPNTPPAIVAPLSTILAFLVLNAFTSTAAALPAELPSCSATAQHHQRTAVSPCSAPHEATLSQRKWMRRMRSQKPQGDDGDH</sequence>
<proteinExistence type="predicted"/>
<dbReference type="OMA" id="GASHEQG"/>
<protein>
    <submittedName>
        <fullName evidence="1">YlmG homolog protein 2 chloroplastic</fullName>
    </submittedName>
</protein>
<dbReference type="InterPro" id="IPR003425">
    <property type="entry name" value="CCB3/YggT"/>
</dbReference>
<dbReference type="EMBL" id="CM000785">
    <property type="protein sequence ID" value="AQL09296.1"/>
    <property type="molecule type" value="Genomic_DNA"/>
</dbReference>
<dbReference type="PANTHER" id="PTHR33219">
    <property type="entry name" value="YLMG HOMOLOG PROTEIN 2, CHLOROPLASTIC"/>
    <property type="match status" value="1"/>
</dbReference>
<dbReference type="GO" id="GO:0016020">
    <property type="term" value="C:membrane"/>
    <property type="evidence" value="ECO:0007669"/>
    <property type="project" value="InterPro"/>
</dbReference>
<gene>
    <name evidence="1" type="ORF">ZEAMMB73_Zm00001d048284</name>
</gene>
<dbReference type="STRING" id="4577.K7VLB0"/>